<protein>
    <recommendedName>
        <fullName evidence="1">DUF7852 domain-containing protein</fullName>
    </recommendedName>
</protein>
<dbReference type="AlphaFoldDB" id="A0A427TP52"/>
<dbReference type="InterPro" id="IPR054845">
    <property type="entry name" value="Exosporium_prot_C"/>
</dbReference>
<proteinExistence type="predicted"/>
<name>A0A427TP52_9BACI</name>
<accession>A0A427TP52</accession>
<reference evidence="3" key="1">
    <citation type="submission" date="2018-12" db="EMBL/GenBank/DDBJ databases">
        <title>Bacillus chawlae sp. nov., Bacillus glennii sp. nov., and Bacillus saganii sp. nov. Isolated from the Vehicle Assembly Building at Kennedy Space Center where the Viking Spacecraft were Assembled.</title>
        <authorList>
            <person name="Seuylemezian A."/>
            <person name="Vaishampayan P."/>
        </authorList>
    </citation>
    <scope>NUCLEOTIDE SEQUENCE [LARGE SCALE GENOMIC DNA]</scope>
    <source>
        <strain evidence="3">DSM 13966</strain>
    </source>
</reference>
<gene>
    <name evidence="2" type="ORF">EJA10_14895</name>
</gene>
<sequence>MKRNTGCNSSYGCPPQPKCDQAKTLRVDCDNNSYPPTGKNLKYPVVDVPVPLAEVEIQAEVEADIYLPTAAREIKHMRRNVSLKQCKAIPSKMNPHQVKLFITGVVHKNIQYVESCSGNVKDYSVDVPFSCNQAVYVKNHPDHEKFSQKNTQYERRFIDKYGMGADSCTSGAYTYEYYNQPIDCKLLFSFVNDLDLYKDHDAWGRFTRITEKMEVGLFIKLLQEQQVELPSKYEKKDECKDSCSYQEEYKGPKSMNARIYDMMRD</sequence>
<dbReference type="RefSeq" id="WP_125480813.1">
    <property type="nucleotide sequence ID" value="NZ_RSFW01000017.1"/>
</dbReference>
<dbReference type="InterPro" id="IPR057174">
    <property type="entry name" value="DUF7852"/>
</dbReference>
<comment type="caution">
    <text evidence="2">The sequence shown here is derived from an EMBL/GenBank/DDBJ whole genome shotgun (WGS) entry which is preliminary data.</text>
</comment>
<evidence type="ECO:0000313" key="2">
    <source>
        <dbReference type="EMBL" id="RSD26112.1"/>
    </source>
</evidence>
<dbReference type="NCBIfam" id="NF045794">
    <property type="entry name" value="CsxC_fam"/>
    <property type="match status" value="1"/>
</dbReference>
<dbReference type="Proteomes" id="UP000279911">
    <property type="component" value="Unassembled WGS sequence"/>
</dbReference>
<evidence type="ECO:0000259" key="1">
    <source>
        <dbReference type="Pfam" id="PF25250"/>
    </source>
</evidence>
<dbReference type="Pfam" id="PF25250">
    <property type="entry name" value="DUF7852"/>
    <property type="match status" value="1"/>
</dbReference>
<organism evidence="2 3">
    <name type="scientific">Mesobacillus subterraneus</name>
    <dbReference type="NCBI Taxonomy" id="285983"/>
    <lineage>
        <taxon>Bacteria</taxon>
        <taxon>Bacillati</taxon>
        <taxon>Bacillota</taxon>
        <taxon>Bacilli</taxon>
        <taxon>Bacillales</taxon>
        <taxon>Bacillaceae</taxon>
        <taxon>Mesobacillus</taxon>
    </lineage>
</organism>
<feature type="domain" description="DUF7852" evidence="1">
    <location>
        <begin position="46"/>
        <end position="117"/>
    </location>
</feature>
<dbReference type="EMBL" id="RSFW01000017">
    <property type="protein sequence ID" value="RSD26112.1"/>
    <property type="molecule type" value="Genomic_DNA"/>
</dbReference>
<evidence type="ECO:0000313" key="3">
    <source>
        <dbReference type="Proteomes" id="UP000279911"/>
    </source>
</evidence>